<dbReference type="STRING" id="483547.GSUB_04025"/>
<evidence type="ECO:0000259" key="1">
    <source>
        <dbReference type="Pfam" id="PF05099"/>
    </source>
</evidence>
<dbReference type="OrthoDB" id="5402150at2"/>
<dbReference type="Gene3D" id="1.10.3680.10">
    <property type="entry name" value="TerB-like"/>
    <property type="match status" value="1"/>
</dbReference>
<dbReference type="HOGENOM" id="CLU_111095_2_0_7"/>
<dbReference type="Pfam" id="PF05099">
    <property type="entry name" value="TerB"/>
    <property type="match status" value="1"/>
</dbReference>
<dbReference type="Proteomes" id="UP000035036">
    <property type="component" value="Chromosome"/>
</dbReference>
<feature type="domain" description="Co-chaperone DjlA N-terminal" evidence="1">
    <location>
        <begin position="30"/>
        <end position="144"/>
    </location>
</feature>
<evidence type="ECO:0000313" key="2">
    <source>
        <dbReference type="EMBL" id="AJF05898.1"/>
    </source>
</evidence>
<dbReference type="KEGG" id="gsb:GSUB_04025"/>
<dbReference type="AlphaFoldDB" id="A0A0B5FEZ9"/>
<gene>
    <name evidence="2" type="ORF">GSUB_04025</name>
</gene>
<name>A0A0B5FEZ9_9BACT</name>
<protein>
    <recommendedName>
        <fullName evidence="1">Co-chaperone DjlA N-terminal domain-containing protein</fullName>
    </recommendedName>
</protein>
<dbReference type="InterPro" id="IPR029024">
    <property type="entry name" value="TerB-like"/>
</dbReference>
<accession>A0A0B5FEZ9</accession>
<organism evidence="2 3">
    <name type="scientific">Geoalkalibacter subterraneus</name>
    <dbReference type="NCBI Taxonomy" id="483547"/>
    <lineage>
        <taxon>Bacteria</taxon>
        <taxon>Pseudomonadati</taxon>
        <taxon>Thermodesulfobacteriota</taxon>
        <taxon>Desulfuromonadia</taxon>
        <taxon>Desulfuromonadales</taxon>
        <taxon>Geoalkalibacteraceae</taxon>
        <taxon>Geoalkalibacter</taxon>
    </lineage>
</organism>
<dbReference type="EMBL" id="CP010311">
    <property type="protein sequence ID" value="AJF05898.1"/>
    <property type="molecule type" value="Genomic_DNA"/>
</dbReference>
<reference evidence="2 3" key="1">
    <citation type="journal article" date="2015" name="Genome Announc.">
        <title>Genomes of Geoalkalibacter ferrihydriticus Z-0531T and Geoalkalibacter subterraneus Red1T, Two Haloalkaliphilic Metal-Reducing Deltaproteobacteria.</title>
        <authorList>
            <person name="Badalamenti J.P."/>
            <person name="Krajmalnik-Brown R."/>
            <person name="Torres C.I."/>
            <person name="Bond D.R."/>
        </authorList>
    </citation>
    <scope>NUCLEOTIDE SEQUENCE [LARGE SCALE GENOMIC DNA]</scope>
    <source>
        <strain evidence="2 3">Red1</strain>
    </source>
</reference>
<dbReference type="InterPro" id="IPR007791">
    <property type="entry name" value="DjlA_N"/>
</dbReference>
<dbReference type="RefSeq" id="WP_040199305.1">
    <property type="nucleotide sequence ID" value="NZ_CP010311.1"/>
</dbReference>
<proteinExistence type="predicted"/>
<sequence>MIDSLKKIFGFQSSEAEETPSEGPDRTWVATAVLLLEMAHTDDGFHELESILVDRILGEKFDLDARALKDLRLYAEQRRQESLDLYQFAREINDHFSKKEKLEVMEHLWQIVFADGKIDPYEEALSRQLATLLKLSHKEMIDAKLHVREMLAQGEGGKR</sequence>
<dbReference type="SUPFAM" id="SSF158682">
    <property type="entry name" value="TerB-like"/>
    <property type="match status" value="1"/>
</dbReference>
<evidence type="ECO:0000313" key="3">
    <source>
        <dbReference type="Proteomes" id="UP000035036"/>
    </source>
</evidence>
<dbReference type="CDD" id="cd07313">
    <property type="entry name" value="terB_like_2"/>
    <property type="match status" value="1"/>
</dbReference>
<keyword evidence="3" id="KW-1185">Reference proteome</keyword>